<evidence type="ECO:0000256" key="3">
    <source>
        <dbReference type="ARBA" id="ARBA00022691"/>
    </source>
</evidence>
<evidence type="ECO:0000256" key="2">
    <source>
        <dbReference type="ARBA" id="ARBA00022679"/>
    </source>
</evidence>
<name>A0A2A3ENA6_APICC</name>
<accession>A0A2A3ENA6</accession>
<dbReference type="GO" id="GO:0031410">
    <property type="term" value="C:cytoplasmic vesicle"/>
    <property type="evidence" value="ECO:0007669"/>
    <property type="project" value="UniProtKB-KW"/>
</dbReference>
<feature type="compositionally biased region" description="Low complexity" evidence="11">
    <location>
        <begin position="571"/>
        <end position="590"/>
    </location>
</feature>
<dbReference type="EMBL" id="KZ288215">
    <property type="protein sequence ID" value="PBC32686.1"/>
    <property type="molecule type" value="Genomic_DNA"/>
</dbReference>
<organism evidence="14 15">
    <name type="scientific">Apis cerana cerana</name>
    <name type="common">Oriental honeybee</name>
    <dbReference type="NCBI Taxonomy" id="94128"/>
    <lineage>
        <taxon>Eukaryota</taxon>
        <taxon>Metazoa</taxon>
        <taxon>Ecdysozoa</taxon>
        <taxon>Arthropoda</taxon>
        <taxon>Hexapoda</taxon>
        <taxon>Insecta</taxon>
        <taxon>Pterygota</taxon>
        <taxon>Neoptera</taxon>
        <taxon>Endopterygota</taxon>
        <taxon>Hymenoptera</taxon>
        <taxon>Apocrita</taxon>
        <taxon>Aculeata</taxon>
        <taxon>Apoidea</taxon>
        <taxon>Anthophila</taxon>
        <taxon>Apidae</taxon>
        <taxon>Apis</taxon>
    </lineage>
</organism>
<protein>
    <submittedName>
        <fullName evidence="14">Methyltransferase NSUN5</fullName>
    </submittedName>
</protein>
<feature type="binding site" evidence="10">
    <location>
        <position position="339"/>
    </location>
    <ligand>
        <name>S-adenosyl-L-methionine</name>
        <dbReference type="ChEBI" id="CHEBI:59789"/>
    </ligand>
</feature>
<dbReference type="Pfam" id="PF09446">
    <property type="entry name" value="VMA21"/>
    <property type="match status" value="1"/>
</dbReference>
<dbReference type="GO" id="GO:0070072">
    <property type="term" value="P:vacuolar proton-transporting V-type ATPase complex assembly"/>
    <property type="evidence" value="ECO:0007669"/>
    <property type="project" value="InterPro"/>
</dbReference>
<dbReference type="GO" id="GO:0008173">
    <property type="term" value="F:RNA methyltransferase activity"/>
    <property type="evidence" value="ECO:0007669"/>
    <property type="project" value="InterPro"/>
</dbReference>
<dbReference type="InterPro" id="IPR029063">
    <property type="entry name" value="SAM-dependent_MTases_sf"/>
</dbReference>
<dbReference type="Proteomes" id="UP000242457">
    <property type="component" value="Unassembled WGS sequence"/>
</dbReference>
<dbReference type="PANTHER" id="PTHR22807">
    <property type="entry name" value="NOP2 YEAST -RELATED NOL1/NOP2/FMU SUN DOMAIN-CONTAINING"/>
    <property type="match status" value="1"/>
</dbReference>
<keyword evidence="7 12" id="KW-1133">Transmembrane helix</keyword>
<dbReference type="AlphaFoldDB" id="A0A2A3ENA6"/>
<dbReference type="STRING" id="94128.A0A2A3ENA6"/>
<dbReference type="InterPro" id="IPR049560">
    <property type="entry name" value="MeTrfase_RsmB-F_NOP2_cat"/>
</dbReference>
<dbReference type="PROSITE" id="PS51686">
    <property type="entry name" value="SAM_MT_RSMB_NOP"/>
    <property type="match status" value="1"/>
</dbReference>
<evidence type="ECO:0000259" key="13">
    <source>
        <dbReference type="PROSITE" id="PS51686"/>
    </source>
</evidence>
<evidence type="ECO:0000256" key="7">
    <source>
        <dbReference type="ARBA" id="ARBA00022989"/>
    </source>
</evidence>
<feature type="binding site" evidence="10">
    <location>
        <position position="366"/>
    </location>
    <ligand>
        <name>S-adenosyl-L-methionine</name>
        <dbReference type="ChEBI" id="CHEBI:59789"/>
    </ligand>
</feature>
<keyword evidence="8 12" id="KW-0472">Membrane</keyword>
<comment type="similarity">
    <text evidence="10">Belongs to the class I-like SAM-binding methyltransferase superfamily. RsmB/NOP family.</text>
</comment>
<reference evidence="14 15" key="1">
    <citation type="submission" date="2014-07" db="EMBL/GenBank/DDBJ databases">
        <title>Genomic and transcriptomic analysis on Apis cerana provide comprehensive insights into honey bee biology.</title>
        <authorList>
            <person name="Diao Q."/>
            <person name="Sun L."/>
            <person name="Zheng H."/>
            <person name="Zheng H."/>
            <person name="Xu S."/>
            <person name="Wang S."/>
            <person name="Zeng Z."/>
            <person name="Hu F."/>
            <person name="Su S."/>
            <person name="Wu J."/>
        </authorList>
    </citation>
    <scope>NUCLEOTIDE SEQUENCE [LARGE SCALE GENOMIC DNA]</scope>
    <source>
        <tissue evidence="14">Pupae without intestine</tissue>
    </source>
</reference>
<dbReference type="InterPro" id="IPR023267">
    <property type="entry name" value="RCMT"/>
</dbReference>
<evidence type="ECO:0000256" key="9">
    <source>
        <dbReference type="ARBA" id="ARBA00023329"/>
    </source>
</evidence>
<evidence type="ECO:0000256" key="11">
    <source>
        <dbReference type="SAM" id="MobiDB-lite"/>
    </source>
</evidence>
<dbReference type="InterPro" id="IPR049561">
    <property type="entry name" value="NSUN5_7_fdxn-like"/>
</dbReference>
<evidence type="ECO:0000313" key="15">
    <source>
        <dbReference type="Proteomes" id="UP000242457"/>
    </source>
</evidence>
<dbReference type="Gene3D" id="3.30.70.1170">
    <property type="entry name" value="Sun protein, domain 3"/>
    <property type="match status" value="1"/>
</dbReference>
<dbReference type="GO" id="GO:0070475">
    <property type="term" value="P:rRNA base methylation"/>
    <property type="evidence" value="ECO:0007669"/>
    <property type="project" value="TreeGrafter"/>
</dbReference>
<feature type="compositionally biased region" description="Basic and acidic residues" evidence="11">
    <location>
        <begin position="552"/>
        <end position="570"/>
    </location>
</feature>
<dbReference type="SUPFAM" id="SSF53335">
    <property type="entry name" value="S-adenosyl-L-methionine-dependent methyltransferases"/>
    <property type="match status" value="1"/>
</dbReference>
<evidence type="ECO:0000256" key="1">
    <source>
        <dbReference type="ARBA" id="ARBA00022603"/>
    </source>
</evidence>
<feature type="compositionally biased region" description="Basic residues" evidence="11">
    <location>
        <begin position="541"/>
        <end position="551"/>
    </location>
</feature>
<keyword evidence="4 12" id="KW-0812">Transmembrane</keyword>
<dbReference type="OrthoDB" id="435282at2759"/>
<dbReference type="Pfam" id="PF21148">
    <property type="entry name" value="NSUN5_fdxn-like"/>
    <property type="match status" value="1"/>
</dbReference>
<sequence length="669" mass="76888">MPKEFVHSIKVPRLYKSAAKIIQEVREKGGSLKSLIYNQRHPNKSAIYSLCVKTLQKEGQIDNLINKTNLLMNEPRFDAWLAKILITELLWGKNALKTDCKPIKIILAYEQKLREELNNIGVDAFPTSSETDQIPAMSFIDVLGKLFLYSIAMFTLPFVAFFGVQHVMKTEFHVDRFITNCISVFVAVITVNLIIACYIYQALHEPDNVKSARYVRINTLLVTLKKGISYFQEEGWSLMPKCPNYIQHLNAIKNLKKPNFIQDFHISEILVFPPDTIFYDHPGYQNGEIILQDKASCLPSYLLNPEPGSIVLDMCAAPGMKTSHLAALLKNTGKLYAVEKDENRYKTLCKQIKLTNASCVETINKDSLTLETNEYSKVEYILVDPSCSGSGMLDRKIVYGKEKDDPQRLKQLHAFQVFLLRHALLNFPNVKRVVYSTCSAYSEENEEVIDEILENIQNAYELVPVKKLLNEEWLNFSSKKYKCSDKCLYAISDIDMCNDFFVAVFERNFNVSLPEYKHKEDNTTNNEVEKVEIFDDEKTTTRKRKKRGKRKTNQENFKDEKIDDGIKDVNNDSLNNDSSQSDGDESSQNNGADSPQNKFSQNDNNELSENDTSEFFQNKSDELSDNNDNEPVTKKQKIKIIGRKIKSHKIRRLSIHKKLKLPKKKRKTL</sequence>
<dbReference type="Pfam" id="PF21153">
    <property type="entry name" value="NSUN5_N"/>
    <property type="match status" value="1"/>
</dbReference>
<gene>
    <name evidence="14" type="ORF">APICC_09600</name>
</gene>
<keyword evidence="9" id="KW-0968">Cytoplasmic vesicle</keyword>
<keyword evidence="6 10" id="KW-0694">RNA-binding</keyword>
<keyword evidence="3 10" id="KW-0949">S-adenosyl-L-methionine</keyword>
<dbReference type="GO" id="GO:0003723">
    <property type="term" value="F:RNA binding"/>
    <property type="evidence" value="ECO:0007669"/>
    <property type="project" value="UniProtKB-UniRule"/>
</dbReference>
<evidence type="ECO:0000256" key="6">
    <source>
        <dbReference type="ARBA" id="ARBA00022884"/>
    </source>
</evidence>
<dbReference type="PRINTS" id="PR02008">
    <property type="entry name" value="RCMTFAMILY"/>
</dbReference>
<feature type="binding site" evidence="10">
    <location>
        <position position="384"/>
    </location>
    <ligand>
        <name>S-adenosyl-L-methionine</name>
        <dbReference type="ChEBI" id="CHEBI:59789"/>
    </ligand>
</feature>
<feature type="transmembrane region" description="Helical" evidence="12">
    <location>
        <begin position="146"/>
        <end position="165"/>
    </location>
</feature>
<feature type="domain" description="SAM-dependent MTase RsmB/NOP-type" evidence="13">
    <location>
        <begin position="203"/>
        <end position="508"/>
    </location>
</feature>
<proteinExistence type="inferred from homology"/>
<dbReference type="PANTHER" id="PTHR22807:SF4">
    <property type="entry name" value="28S RRNA (CYTOSINE-C(5))-METHYLTRANSFERASE"/>
    <property type="match status" value="1"/>
</dbReference>
<evidence type="ECO:0000256" key="8">
    <source>
        <dbReference type="ARBA" id="ARBA00023136"/>
    </source>
</evidence>
<feature type="region of interest" description="Disordered" evidence="11">
    <location>
        <begin position="538"/>
        <end position="669"/>
    </location>
</feature>
<keyword evidence="5" id="KW-0256">Endoplasmic reticulum</keyword>
<evidence type="ECO:0000256" key="12">
    <source>
        <dbReference type="SAM" id="Phobius"/>
    </source>
</evidence>
<evidence type="ECO:0000313" key="14">
    <source>
        <dbReference type="EMBL" id="PBC32686.1"/>
    </source>
</evidence>
<keyword evidence="2 10" id="KW-0808">Transferase</keyword>
<keyword evidence="15" id="KW-1185">Reference proteome</keyword>
<comment type="caution">
    <text evidence="10">Lacks conserved residue(s) required for the propagation of feature annotation.</text>
</comment>
<dbReference type="GO" id="GO:0005730">
    <property type="term" value="C:nucleolus"/>
    <property type="evidence" value="ECO:0007669"/>
    <property type="project" value="TreeGrafter"/>
</dbReference>
<feature type="compositionally biased region" description="Basic residues" evidence="11">
    <location>
        <begin position="634"/>
        <end position="669"/>
    </location>
</feature>
<dbReference type="Pfam" id="PF01189">
    <property type="entry name" value="Methyltr_RsmB-F"/>
    <property type="match status" value="1"/>
</dbReference>
<keyword evidence="1 10" id="KW-0489">Methyltransferase</keyword>
<dbReference type="InterPro" id="IPR019013">
    <property type="entry name" value="Vma21"/>
</dbReference>
<evidence type="ECO:0000256" key="5">
    <source>
        <dbReference type="ARBA" id="ARBA00022824"/>
    </source>
</evidence>
<dbReference type="Gene3D" id="3.40.50.150">
    <property type="entry name" value="Vaccinia Virus protein VP39"/>
    <property type="match status" value="1"/>
</dbReference>
<feature type="active site" description="Nucleophile" evidence="10">
    <location>
        <position position="438"/>
    </location>
</feature>
<evidence type="ECO:0000256" key="10">
    <source>
        <dbReference type="PROSITE-ProRule" id="PRU01023"/>
    </source>
</evidence>
<feature type="transmembrane region" description="Helical" evidence="12">
    <location>
        <begin position="177"/>
        <end position="200"/>
    </location>
</feature>
<dbReference type="InterPro" id="IPR001678">
    <property type="entry name" value="MeTrfase_RsmB-F_NOP2_dom"/>
</dbReference>
<evidence type="ECO:0000256" key="4">
    <source>
        <dbReference type="ARBA" id="ARBA00022692"/>
    </source>
</evidence>
<dbReference type="InterPro" id="IPR048889">
    <property type="entry name" value="NSUN5_RCM1_N"/>
</dbReference>
<feature type="compositionally biased region" description="Polar residues" evidence="11">
    <location>
        <begin position="591"/>
        <end position="605"/>
    </location>
</feature>